<accession>A0ACC2AM65</accession>
<dbReference type="EMBL" id="CM055111">
    <property type="protein sequence ID" value="KAJ7518644.1"/>
    <property type="molecule type" value="Genomic_DNA"/>
</dbReference>
<proteinExistence type="predicted"/>
<protein>
    <submittedName>
        <fullName evidence="1">Uncharacterized protein</fullName>
    </submittedName>
</protein>
<organism evidence="1 2">
    <name type="scientific">Diphasiastrum complanatum</name>
    <name type="common">Issler's clubmoss</name>
    <name type="synonym">Lycopodium complanatum</name>
    <dbReference type="NCBI Taxonomy" id="34168"/>
    <lineage>
        <taxon>Eukaryota</taxon>
        <taxon>Viridiplantae</taxon>
        <taxon>Streptophyta</taxon>
        <taxon>Embryophyta</taxon>
        <taxon>Tracheophyta</taxon>
        <taxon>Lycopodiopsida</taxon>
        <taxon>Lycopodiales</taxon>
        <taxon>Lycopodiaceae</taxon>
        <taxon>Lycopodioideae</taxon>
        <taxon>Diphasiastrum</taxon>
    </lineage>
</organism>
<comment type="caution">
    <text evidence="1">The sequence shown here is derived from an EMBL/GenBank/DDBJ whole genome shotgun (WGS) entry which is preliminary data.</text>
</comment>
<sequence>MAEQDGVPQSTPPSCQNDPCSSTATTIRIYQAIIFALPVLFTVILILLFWLIYLRHRRAAQPSPRLRQQFFARSLFYAQVDRGLCKIFRDTLPVTIYDDNLAATLHDCQCPVCLNNFEPNENLRQLPVCGHCFHLDCIDEWIRSNSTCPICRSTLIVTRKVVPINSSICQPVGPTDLPGAENNIRAETSEPNEAARSGTSGGSDGNAVFSEVVDGVANV</sequence>
<keyword evidence="2" id="KW-1185">Reference proteome</keyword>
<gene>
    <name evidence="1" type="ORF">O6H91_20G001800</name>
</gene>
<reference evidence="2" key="1">
    <citation type="journal article" date="2024" name="Proc. Natl. Acad. Sci. U.S.A.">
        <title>Extraordinary preservation of gene collinearity over three hundred million years revealed in homosporous lycophytes.</title>
        <authorList>
            <person name="Li C."/>
            <person name="Wickell D."/>
            <person name="Kuo L.Y."/>
            <person name="Chen X."/>
            <person name="Nie B."/>
            <person name="Liao X."/>
            <person name="Peng D."/>
            <person name="Ji J."/>
            <person name="Jenkins J."/>
            <person name="Williams M."/>
            <person name="Shu S."/>
            <person name="Plott C."/>
            <person name="Barry K."/>
            <person name="Rajasekar S."/>
            <person name="Grimwood J."/>
            <person name="Han X."/>
            <person name="Sun S."/>
            <person name="Hou Z."/>
            <person name="He W."/>
            <person name="Dai G."/>
            <person name="Sun C."/>
            <person name="Schmutz J."/>
            <person name="Leebens-Mack J.H."/>
            <person name="Li F.W."/>
            <person name="Wang L."/>
        </authorList>
    </citation>
    <scope>NUCLEOTIDE SEQUENCE [LARGE SCALE GENOMIC DNA]</scope>
    <source>
        <strain evidence="2">cv. PW_Plant_1</strain>
    </source>
</reference>
<name>A0ACC2AM65_DIPCM</name>
<evidence type="ECO:0000313" key="2">
    <source>
        <dbReference type="Proteomes" id="UP001162992"/>
    </source>
</evidence>
<evidence type="ECO:0000313" key="1">
    <source>
        <dbReference type="EMBL" id="KAJ7518644.1"/>
    </source>
</evidence>
<dbReference type="Proteomes" id="UP001162992">
    <property type="component" value="Chromosome 20"/>
</dbReference>